<dbReference type="InterPro" id="IPR018499">
    <property type="entry name" value="Tetraspanin/Peripherin"/>
</dbReference>
<comment type="similarity">
    <text evidence="2">Belongs to the tetraspanin (TM4SF) family.</text>
</comment>
<evidence type="ECO:0000313" key="7">
    <source>
        <dbReference type="EMBL" id="JAT44274.1"/>
    </source>
</evidence>
<evidence type="ECO:0000256" key="2">
    <source>
        <dbReference type="ARBA" id="ARBA00006840"/>
    </source>
</evidence>
<dbReference type="GO" id="GO:0016020">
    <property type="term" value="C:membrane"/>
    <property type="evidence" value="ECO:0007669"/>
    <property type="project" value="UniProtKB-SubCell"/>
</dbReference>
<feature type="transmembrane region" description="Helical" evidence="6">
    <location>
        <begin position="41"/>
        <end position="65"/>
    </location>
</feature>
<reference evidence="7" key="1">
    <citation type="submission" date="2015-07" db="EMBL/GenBank/DDBJ databases">
        <title>Transcriptome Assembly of Anthurium amnicola.</title>
        <authorList>
            <person name="Suzuki J."/>
        </authorList>
    </citation>
    <scope>NUCLEOTIDE SEQUENCE</scope>
</reference>
<name>A0A1D1XPF4_9ARAE</name>
<evidence type="ECO:0000256" key="3">
    <source>
        <dbReference type="ARBA" id="ARBA00022692"/>
    </source>
</evidence>
<dbReference type="PANTHER" id="PTHR32191">
    <property type="entry name" value="TETRASPANIN-8-RELATED"/>
    <property type="match status" value="1"/>
</dbReference>
<organism evidence="7">
    <name type="scientific">Anthurium amnicola</name>
    <dbReference type="NCBI Taxonomy" id="1678845"/>
    <lineage>
        <taxon>Eukaryota</taxon>
        <taxon>Viridiplantae</taxon>
        <taxon>Streptophyta</taxon>
        <taxon>Embryophyta</taxon>
        <taxon>Tracheophyta</taxon>
        <taxon>Spermatophyta</taxon>
        <taxon>Magnoliopsida</taxon>
        <taxon>Liliopsida</taxon>
        <taxon>Araceae</taxon>
        <taxon>Pothoideae</taxon>
        <taxon>Potheae</taxon>
        <taxon>Anthurium</taxon>
    </lineage>
</organism>
<evidence type="ECO:0000256" key="4">
    <source>
        <dbReference type="ARBA" id="ARBA00022989"/>
    </source>
</evidence>
<feature type="transmembrane region" description="Helical" evidence="6">
    <location>
        <begin position="6"/>
        <end position="29"/>
    </location>
</feature>
<gene>
    <name evidence="7" type="primary">TSPAN31_8</name>
    <name evidence="7" type="ORF">g.40221</name>
</gene>
<proteinExistence type="inferred from homology"/>
<evidence type="ECO:0000256" key="1">
    <source>
        <dbReference type="ARBA" id="ARBA00004141"/>
    </source>
</evidence>
<evidence type="ECO:0000256" key="5">
    <source>
        <dbReference type="ARBA" id="ARBA00023136"/>
    </source>
</evidence>
<comment type="subcellular location">
    <subcellularLocation>
        <location evidence="1">Membrane</location>
        <topology evidence="1">Multi-pass membrane protein</topology>
    </subcellularLocation>
</comment>
<dbReference type="EMBL" id="GDJX01023662">
    <property type="protein sequence ID" value="JAT44274.1"/>
    <property type="molecule type" value="Transcribed_RNA"/>
</dbReference>
<keyword evidence="3 6" id="KW-0812">Transmembrane</keyword>
<accession>A0A1D1XPF4</accession>
<dbReference type="InterPro" id="IPR044991">
    <property type="entry name" value="TET_plant"/>
</dbReference>
<keyword evidence="4 6" id="KW-1133">Transmembrane helix</keyword>
<evidence type="ECO:0000256" key="6">
    <source>
        <dbReference type="SAM" id="Phobius"/>
    </source>
</evidence>
<feature type="transmembrane region" description="Helical" evidence="6">
    <location>
        <begin position="232"/>
        <end position="261"/>
    </location>
</feature>
<keyword evidence="5 6" id="KW-0472">Membrane</keyword>
<feature type="transmembrane region" description="Helical" evidence="6">
    <location>
        <begin position="71"/>
        <end position="95"/>
    </location>
</feature>
<dbReference type="GO" id="GO:0009734">
    <property type="term" value="P:auxin-activated signaling pathway"/>
    <property type="evidence" value="ECO:0007669"/>
    <property type="project" value="InterPro"/>
</dbReference>
<protein>
    <submittedName>
        <fullName evidence="7">Tetraspanin-31</fullName>
    </submittedName>
</protein>
<dbReference type="PRINTS" id="PR00259">
    <property type="entry name" value="TMFOUR"/>
</dbReference>
<sequence>MAMTGNTLGAINFVAMLLSIPVLAAGIWLSTLPAEACVNLLQWPLIALGILLLLVSLAGFVGAFWRLPWLLYLYLAAMLALILLLAALVVFVYAVTNAGSGQHAPSRAYLEYRLEDYPGWLRRRVQSSRKWDRIRGCLASTSTCLQMNQTYRMAQDFFYAPITPLQSGCCKPPTQCGYTFVSATYWISPISPGADMDCIQWSNDQKQLCYSCSSCKAGLLANLKKDWRRADLILLVTLFVLIFVYLILLVTLFVLIFVYLMGCYAFRVAKTEQLFRKYKLGYT</sequence>
<dbReference type="AlphaFoldDB" id="A0A1D1XPF4"/>
<dbReference type="Pfam" id="PF00335">
    <property type="entry name" value="Tetraspanin"/>
    <property type="match status" value="1"/>
</dbReference>